<dbReference type="EMBL" id="DUFG01000029">
    <property type="protein sequence ID" value="HIH08900.1"/>
    <property type="molecule type" value="Genomic_DNA"/>
</dbReference>
<comment type="caution">
    <text evidence="3">The sequence shown here is derived from an EMBL/GenBank/DDBJ whole genome shotgun (WGS) entry which is preliminary data.</text>
</comment>
<feature type="coiled-coil region" evidence="1">
    <location>
        <begin position="96"/>
        <end position="123"/>
    </location>
</feature>
<feature type="region of interest" description="Disordered" evidence="2">
    <location>
        <begin position="48"/>
        <end position="74"/>
    </location>
</feature>
<organism evidence="3 4">
    <name type="scientific">Candidatus Iainarchaeum sp</name>
    <dbReference type="NCBI Taxonomy" id="3101447"/>
    <lineage>
        <taxon>Archaea</taxon>
        <taxon>Candidatus Iainarchaeota</taxon>
        <taxon>Candidatus Iainarchaeia</taxon>
        <taxon>Candidatus Iainarchaeales</taxon>
        <taxon>Candidatus Iainarchaeaceae</taxon>
        <taxon>Candidatus Iainarchaeum</taxon>
    </lineage>
</organism>
<sequence>MDRNKFLKDSIKKLLYLSVSDEEIVKNLSEVGVERQLAEQLLAESKKEIAVGEEKEPKPKRKEDKKAIGSELSEAIPSPAASTSVDLTDLWRKGVLVTVDAKLAEMQKLKEKVEEKISSSVKKELEKEMKKFGVVVESQRVLVREKISSDVNAKINEFNSVIEAKVSDLKDESNVIQQQLAKVEALRKKNEGLVEEFNNAKSELEQLKSRLISQVSSSLIQQRSETEKFLQESEQKRKDVDARINRTLELESKIAEGLIKDVNRKVEEISLKEDKKLEGELKARIAELDSLIQQSHPETLKEIIGLMTKKIELIDQKLVELDQKPLLVKDEIKKIQLLELQKFKAFEKSLQEQMEKQVNYYLDEKYVEWSKNFNQKLAEMDQSQAELTKKAQKQVDDINKLKKQVDLDTIKATMEGLDLFKQQFINTVQKNVQEFNKAKTELAELIQKREAMVDEHIKAVDMKLEELDKFEKRFAEEMGLSIDTLTEKRSAKKAKK</sequence>
<gene>
    <name evidence="3" type="ORF">HA237_06050</name>
</gene>
<evidence type="ECO:0000256" key="2">
    <source>
        <dbReference type="SAM" id="MobiDB-lite"/>
    </source>
</evidence>
<evidence type="ECO:0000313" key="3">
    <source>
        <dbReference type="EMBL" id="HIH08900.1"/>
    </source>
</evidence>
<evidence type="ECO:0000313" key="4">
    <source>
        <dbReference type="Proteomes" id="UP000577419"/>
    </source>
</evidence>
<proteinExistence type="predicted"/>
<reference evidence="4" key="1">
    <citation type="journal article" date="2020" name="bioRxiv">
        <title>A rank-normalized archaeal taxonomy based on genome phylogeny resolves widespread incomplete and uneven classifications.</title>
        <authorList>
            <person name="Rinke C."/>
            <person name="Chuvochina M."/>
            <person name="Mussig A.J."/>
            <person name="Chaumeil P.-A."/>
            <person name="Waite D.W."/>
            <person name="Whitman W.B."/>
            <person name="Parks D.H."/>
            <person name="Hugenholtz P."/>
        </authorList>
    </citation>
    <scope>NUCLEOTIDE SEQUENCE [LARGE SCALE GENOMIC DNA]</scope>
</reference>
<dbReference type="Proteomes" id="UP000577419">
    <property type="component" value="Unassembled WGS sequence"/>
</dbReference>
<feature type="compositionally biased region" description="Basic and acidic residues" evidence="2">
    <location>
        <begin position="48"/>
        <end position="68"/>
    </location>
</feature>
<keyword evidence="1" id="KW-0175">Coiled coil</keyword>
<protein>
    <submittedName>
        <fullName evidence="3">Uncharacterized protein</fullName>
    </submittedName>
</protein>
<evidence type="ECO:0000256" key="1">
    <source>
        <dbReference type="SAM" id="Coils"/>
    </source>
</evidence>
<name>A0A7J4IVR4_9ARCH</name>
<accession>A0A7J4IVR4</accession>
<dbReference type="AlphaFoldDB" id="A0A7J4IVR4"/>
<feature type="coiled-coil region" evidence="1">
    <location>
        <begin position="428"/>
        <end position="455"/>
    </location>
</feature>
<feature type="coiled-coil region" evidence="1">
    <location>
        <begin position="166"/>
        <end position="250"/>
    </location>
</feature>